<reference evidence="4" key="1">
    <citation type="submission" date="2019-06" db="EMBL/GenBank/DDBJ databases">
        <title>Draft genome sequence of the griseofulvin-producing fungus Xylaria cubensis strain G536.</title>
        <authorList>
            <person name="Mead M.E."/>
            <person name="Raja H.A."/>
            <person name="Steenwyk J.L."/>
            <person name="Knowles S.L."/>
            <person name="Oberlies N.H."/>
            <person name="Rokas A."/>
        </authorList>
    </citation>
    <scope>NUCLEOTIDE SEQUENCE [LARGE SCALE GENOMIC DNA]</scope>
    <source>
        <strain evidence="4">G536</strain>
    </source>
</reference>
<dbReference type="InterPro" id="IPR007822">
    <property type="entry name" value="LANC-like"/>
</dbReference>
<proteinExistence type="predicted"/>
<dbReference type="PANTHER" id="PTHR12736">
    <property type="entry name" value="LANC-LIKE PROTEIN"/>
    <property type="match status" value="1"/>
</dbReference>
<dbReference type="SMART" id="SM01260">
    <property type="entry name" value="LANC_like"/>
    <property type="match status" value="1"/>
</dbReference>
<evidence type="ECO:0000256" key="1">
    <source>
        <dbReference type="PIRSR" id="PIRSR607822-1"/>
    </source>
</evidence>
<dbReference type="OrthoDB" id="4777762at2759"/>
<name>A0A553I918_9PEZI</name>
<feature type="compositionally biased region" description="Polar residues" evidence="2">
    <location>
        <begin position="404"/>
        <end position="413"/>
    </location>
</feature>
<gene>
    <name evidence="3" type="ORF">FHL15_002338</name>
</gene>
<keyword evidence="1" id="KW-0862">Zinc</keyword>
<dbReference type="Pfam" id="PF05147">
    <property type="entry name" value="LANC_like"/>
    <property type="match status" value="1"/>
</dbReference>
<feature type="region of interest" description="Disordered" evidence="2">
    <location>
        <begin position="388"/>
        <end position="457"/>
    </location>
</feature>
<keyword evidence="1" id="KW-0479">Metal-binding</keyword>
<feature type="binding site" evidence="1">
    <location>
        <position position="1048"/>
    </location>
    <ligand>
        <name>Zn(2+)</name>
        <dbReference type="ChEBI" id="CHEBI:29105"/>
    </ligand>
</feature>
<feature type="region of interest" description="Disordered" evidence="2">
    <location>
        <begin position="286"/>
        <end position="344"/>
    </location>
</feature>
<protein>
    <submittedName>
        <fullName evidence="3">Uncharacterized protein</fullName>
    </submittedName>
</protein>
<feature type="binding site" evidence="1">
    <location>
        <position position="999"/>
    </location>
    <ligand>
        <name>Zn(2+)</name>
        <dbReference type="ChEBI" id="CHEBI:29105"/>
    </ligand>
</feature>
<feature type="compositionally biased region" description="Polar residues" evidence="2">
    <location>
        <begin position="430"/>
        <end position="455"/>
    </location>
</feature>
<feature type="region of interest" description="Disordered" evidence="2">
    <location>
        <begin position="98"/>
        <end position="251"/>
    </location>
</feature>
<dbReference type="GO" id="GO:0046872">
    <property type="term" value="F:metal ion binding"/>
    <property type="evidence" value="ECO:0007669"/>
    <property type="project" value="UniProtKB-KW"/>
</dbReference>
<feature type="compositionally biased region" description="Acidic residues" evidence="2">
    <location>
        <begin position="188"/>
        <end position="206"/>
    </location>
</feature>
<dbReference type="GO" id="GO:0005975">
    <property type="term" value="P:carbohydrate metabolic process"/>
    <property type="evidence" value="ECO:0007669"/>
    <property type="project" value="InterPro"/>
</dbReference>
<dbReference type="Gene3D" id="1.50.10.10">
    <property type="match status" value="1"/>
</dbReference>
<evidence type="ECO:0000256" key="2">
    <source>
        <dbReference type="SAM" id="MobiDB-lite"/>
    </source>
</evidence>
<dbReference type="AlphaFoldDB" id="A0A553I918"/>
<dbReference type="SUPFAM" id="SSF158745">
    <property type="entry name" value="LanC-like"/>
    <property type="match status" value="1"/>
</dbReference>
<feature type="compositionally biased region" description="Basic and acidic residues" evidence="2">
    <location>
        <begin position="305"/>
        <end position="321"/>
    </location>
</feature>
<dbReference type="PANTHER" id="PTHR12736:SF7">
    <property type="entry name" value="LANC-LIKE PROTEIN 3"/>
    <property type="match status" value="1"/>
</dbReference>
<dbReference type="EMBL" id="VFLP01000009">
    <property type="protein sequence ID" value="TRX96672.1"/>
    <property type="molecule type" value="Genomic_DNA"/>
</dbReference>
<accession>A0A553I918</accession>
<comment type="caution">
    <text evidence="3">The sequence shown here is derived from an EMBL/GenBank/DDBJ whole genome shotgun (WGS) entry which is preliminary data.</text>
</comment>
<feature type="compositionally biased region" description="Basic residues" evidence="2">
    <location>
        <begin position="329"/>
        <end position="340"/>
    </location>
</feature>
<dbReference type="CDD" id="cd04794">
    <property type="entry name" value="euk_LANCL"/>
    <property type="match status" value="1"/>
</dbReference>
<feature type="region of interest" description="Disordered" evidence="2">
    <location>
        <begin position="571"/>
        <end position="600"/>
    </location>
</feature>
<evidence type="ECO:0000313" key="4">
    <source>
        <dbReference type="Proteomes" id="UP000319160"/>
    </source>
</evidence>
<dbReference type="GO" id="GO:0031179">
    <property type="term" value="P:peptide modification"/>
    <property type="evidence" value="ECO:0007669"/>
    <property type="project" value="InterPro"/>
</dbReference>
<evidence type="ECO:0000313" key="3">
    <source>
        <dbReference type="EMBL" id="TRX96672.1"/>
    </source>
</evidence>
<dbReference type="PRINTS" id="PR01950">
    <property type="entry name" value="LANCSUPER"/>
</dbReference>
<feature type="compositionally biased region" description="Polar residues" evidence="2">
    <location>
        <begin position="291"/>
        <end position="301"/>
    </location>
</feature>
<keyword evidence="4" id="KW-1185">Reference proteome</keyword>
<feature type="compositionally biased region" description="Basic residues" evidence="2">
    <location>
        <begin position="216"/>
        <end position="226"/>
    </location>
</feature>
<dbReference type="Proteomes" id="UP000319160">
    <property type="component" value="Unassembled WGS sequence"/>
</dbReference>
<sequence>MPPKLDSLVPPSQSNKRLFYQGDEKEIIFRDSSVINSLPSSHLGSDSDVIRSSSRSVSLADDQLSTEPIPIDFDHVNLFRSSPFCTQQVAPVTALNVPNQIDDDNSAGPSHQVKKPKLKMDETAETSNNERQLRPRLTHRDPPITRARGRQVTRCINGFDGSVEGHSSADGDGLANPSLGTEGPKSIDDDDDEYQLSESENNESESEQFTVNDIKKSRKTTNKKPSKATYSSKPRGKQAAKAKAAPITVKQTSRTVTNKITVPAWKRPGALNQVVLSPERLSISPDEASPVLQNTRTTVGGSNKKGKDVIADSQDFVKDSQENAIPPKSKSRTTNNRRPKIPFFQDSLNTEHINLDETTSAWDITDTYPTAHQGKAFSPSPELLVNEEVQASNQSEPIDFGTHQPETTRSRGNNGAGLKIDKGKTRAVDQNHSSLTSYEVDSPQSHQLSDQPSQSEDVECVETCLQSAPPYHTEVETNEILDNFEPSELSVNEMEATPTIRDRFKHVDVYTPVRLHQLNSGPVRLEHVIEAKNEATQTDAASAQQLLHEICYPGTIEEGVLGNNTTNRWFSRSPRLQGASRPSRVNPVTAGARKEYEQSENLEKGLSTKKYRHLSDKTTPLHPTSRAWAQGIAKKSRQNNLKTSAPQINAGETETLGQTPGTIQESNTNPISKREIALGCRRSAIVDSVQEITMTVLQHLESKESSIDSIVGIYQQRGQQILGMLLDRQSIELRQAASDFDGRCLETKGLIDLWKKPNSFNKASYAMATDRYFENPITSPRAGDARDEFGLYSGPTSIALLFYRLSQTYPDLEFEDQSLLDWTQAYCQLGARSQRRAPTPAHCGIGDETLAHLALSTVISEDSSLAKQLCAYAEVINSSTDAGSNEWLYGRAGYLYLLRLCRGIFSMERHATTAAHLERTIISTVNRILSVPQPWVWHGKQYIGAVHGSIGIITQVVLSMPSAADRLQPLVLELLNHQFSSGNFPSSLPAGSDRLVQFCHGGPGFVISLRTLLPYFPTISGKIKDAISKAQSDIWRRGLLTKEPCLCHGIAGNALALDKDDQFIHFLSFMGNETIEDLKRNLSRDTDNAGYNDT</sequence>
<dbReference type="InterPro" id="IPR012341">
    <property type="entry name" value="6hp_glycosidase-like_sf"/>
</dbReference>
<feature type="binding site" evidence="1">
    <location>
        <position position="1047"/>
    </location>
    <ligand>
        <name>Zn(2+)</name>
        <dbReference type="ChEBI" id="CHEBI:29105"/>
    </ligand>
</feature>
<feature type="compositionally biased region" description="Basic and acidic residues" evidence="2">
    <location>
        <begin position="419"/>
        <end position="429"/>
    </location>
</feature>
<dbReference type="GO" id="GO:0005886">
    <property type="term" value="C:plasma membrane"/>
    <property type="evidence" value="ECO:0007669"/>
    <property type="project" value="TreeGrafter"/>
</dbReference>
<organism evidence="3 4">
    <name type="scientific">Xylaria flabelliformis</name>
    <dbReference type="NCBI Taxonomy" id="2512241"/>
    <lineage>
        <taxon>Eukaryota</taxon>
        <taxon>Fungi</taxon>
        <taxon>Dikarya</taxon>
        <taxon>Ascomycota</taxon>
        <taxon>Pezizomycotina</taxon>
        <taxon>Sordariomycetes</taxon>
        <taxon>Xylariomycetidae</taxon>
        <taxon>Xylariales</taxon>
        <taxon>Xylariaceae</taxon>
        <taxon>Xylaria</taxon>
    </lineage>
</organism>